<dbReference type="AlphaFoldDB" id="A0A8H3W560"/>
<keyword evidence="2" id="KW-1185">Reference proteome</keyword>
<protein>
    <submittedName>
        <fullName evidence="1">Uncharacterized protein</fullName>
    </submittedName>
</protein>
<sequence>MSIHLPLFRSASPILAPLTIHDYGLLKTSVSRPISEQDSPLGLDAPLGAKAGPLPRFSVAQSLAEMPMEGGK</sequence>
<comment type="caution">
    <text evidence="1">The sequence shown here is derived from an EMBL/GenBank/DDBJ whole genome shotgun (WGS) entry which is preliminary data.</text>
</comment>
<evidence type="ECO:0000313" key="1">
    <source>
        <dbReference type="EMBL" id="KAF0319467.1"/>
    </source>
</evidence>
<reference evidence="1 2" key="1">
    <citation type="submission" date="2019-12" db="EMBL/GenBank/DDBJ databases">
        <title>A genome sequence resource for the geographically widespread anthracnose pathogen Colletotrichum asianum.</title>
        <authorList>
            <person name="Meng Y."/>
        </authorList>
    </citation>
    <scope>NUCLEOTIDE SEQUENCE [LARGE SCALE GENOMIC DNA]</scope>
    <source>
        <strain evidence="1 2">ICMP 18580</strain>
    </source>
</reference>
<accession>A0A8H3W560</accession>
<gene>
    <name evidence="1" type="ORF">GQ607_013286</name>
</gene>
<evidence type="ECO:0000313" key="2">
    <source>
        <dbReference type="Proteomes" id="UP000434172"/>
    </source>
</evidence>
<dbReference type="Proteomes" id="UP000434172">
    <property type="component" value="Unassembled WGS sequence"/>
</dbReference>
<name>A0A8H3W560_9PEZI</name>
<dbReference type="EMBL" id="WOWK01000095">
    <property type="protein sequence ID" value="KAF0319467.1"/>
    <property type="molecule type" value="Genomic_DNA"/>
</dbReference>
<organism evidence="1 2">
    <name type="scientific">Colletotrichum asianum</name>
    <dbReference type="NCBI Taxonomy" id="702518"/>
    <lineage>
        <taxon>Eukaryota</taxon>
        <taxon>Fungi</taxon>
        <taxon>Dikarya</taxon>
        <taxon>Ascomycota</taxon>
        <taxon>Pezizomycotina</taxon>
        <taxon>Sordariomycetes</taxon>
        <taxon>Hypocreomycetidae</taxon>
        <taxon>Glomerellales</taxon>
        <taxon>Glomerellaceae</taxon>
        <taxon>Colletotrichum</taxon>
        <taxon>Colletotrichum gloeosporioides species complex</taxon>
    </lineage>
</organism>
<proteinExistence type="predicted"/>